<reference evidence="7" key="1">
    <citation type="submission" date="2017-05" db="EMBL/GenBank/DDBJ databases">
        <authorList>
            <person name="Macchi M."/>
            <person name="Festa S."/>
            <person name="Coppotelli B.M."/>
            <person name="Morelli I.S."/>
        </authorList>
    </citation>
    <scope>NUCLEOTIDE SEQUENCE [LARGE SCALE GENOMIC DNA]</scope>
    <source>
        <strain evidence="7">I</strain>
    </source>
</reference>
<dbReference type="Proteomes" id="UP000196655">
    <property type="component" value="Unassembled WGS sequence"/>
</dbReference>
<proteinExistence type="inferred from homology"/>
<evidence type="ECO:0000259" key="5">
    <source>
        <dbReference type="Pfam" id="PF01625"/>
    </source>
</evidence>
<dbReference type="EMBL" id="NHON01000052">
    <property type="protein sequence ID" value="OWJ64682.1"/>
    <property type="molecule type" value="Genomic_DNA"/>
</dbReference>
<dbReference type="EC" id="1.8.4.11" evidence="4"/>
<evidence type="ECO:0000256" key="1">
    <source>
        <dbReference type="ARBA" id="ARBA00023002"/>
    </source>
</evidence>
<dbReference type="PANTHER" id="PTHR43774:SF1">
    <property type="entry name" value="PEPTIDE METHIONINE SULFOXIDE REDUCTASE MSRA 2"/>
    <property type="match status" value="1"/>
</dbReference>
<dbReference type="GO" id="GO:0008113">
    <property type="term" value="F:peptide-methionine (S)-S-oxide reductase activity"/>
    <property type="evidence" value="ECO:0007669"/>
    <property type="project" value="UniProtKB-UniRule"/>
</dbReference>
<dbReference type="GO" id="GO:0033744">
    <property type="term" value="F:L-methionine:thioredoxin-disulfide S-oxidoreductase activity"/>
    <property type="evidence" value="ECO:0007669"/>
    <property type="project" value="RHEA"/>
</dbReference>
<name>A0A211ZHC3_9PROT</name>
<dbReference type="RefSeq" id="WP_088153512.1">
    <property type="nucleotide sequence ID" value="NZ_NHON01000052.1"/>
</dbReference>
<comment type="function">
    <text evidence="4">Has an important function as a repair enzyme for proteins that have been inactivated by oxidation. Catalyzes the reversible oxidation-reduction of methionine sulfoxide in proteins to methionine.</text>
</comment>
<accession>A0A211ZHC3</accession>
<dbReference type="OrthoDB" id="4174719at2"/>
<keyword evidence="7" id="KW-1185">Reference proteome</keyword>
<comment type="catalytic activity">
    <reaction evidence="3 4">
        <text>[thioredoxin]-disulfide + L-methionine + H2O = L-methionine (S)-S-oxide + [thioredoxin]-dithiol</text>
        <dbReference type="Rhea" id="RHEA:19993"/>
        <dbReference type="Rhea" id="RHEA-COMP:10698"/>
        <dbReference type="Rhea" id="RHEA-COMP:10700"/>
        <dbReference type="ChEBI" id="CHEBI:15377"/>
        <dbReference type="ChEBI" id="CHEBI:29950"/>
        <dbReference type="ChEBI" id="CHEBI:50058"/>
        <dbReference type="ChEBI" id="CHEBI:57844"/>
        <dbReference type="ChEBI" id="CHEBI:58772"/>
        <dbReference type="EC" id="1.8.4.11"/>
    </reaction>
</comment>
<dbReference type="SUPFAM" id="SSF55068">
    <property type="entry name" value="Peptide methionine sulfoxide reductase"/>
    <property type="match status" value="1"/>
</dbReference>
<sequence>MALKIDPWTFPAPELDPPQQGRHSIVLGGGCFWCTEAVYSQLDGVLSVRPGYAGGTRETADYRTVCTGTTDHVEVIEVAYDAGTISLGQILKLFFSIAHDPTQKDRQGNDVGRQYRSAIFTADEAQKQVAEAYIAQIERDRLFDAPVTTEVVPLEAFFEAEAYHHDYAARNPNQPYIRAVSTPKVEKLKAVHGDMLKASAKAG</sequence>
<evidence type="ECO:0000256" key="4">
    <source>
        <dbReference type="HAMAP-Rule" id="MF_01401"/>
    </source>
</evidence>
<dbReference type="Pfam" id="PF01625">
    <property type="entry name" value="PMSR"/>
    <property type="match status" value="1"/>
</dbReference>
<dbReference type="HAMAP" id="MF_01401">
    <property type="entry name" value="MsrA"/>
    <property type="match status" value="1"/>
</dbReference>
<evidence type="ECO:0000313" key="7">
    <source>
        <dbReference type="Proteomes" id="UP000196655"/>
    </source>
</evidence>
<comment type="catalytic activity">
    <reaction evidence="2 4">
        <text>L-methionyl-[protein] + [thioredoxin]-disulfide + H2O = L-methionyl-(S)-S-oxide-[protein] + [thioredoxin]-dithiol</text>
        <dbReference type="Rhea" id="RHEA:14217"/>
        <dbReference type="Rhea" id="RHEA-COMP:10698"/>
        <dbReference type="Rhea" id="RHEA-COMP:10700"/>
        <dbReference type="Rhea" id="RHEA-COMP:12313"/>
        <dbReference type="Rhea" id="RHEA-COMP:12315"/>
        <dbReference type="ChEBI" id="CHEBI:15377"/>
        <dbReference type="ChEBI" id="CHEBI:16044"/>
        <dbReference type="ChEBI" id="CHEBI:29950"/>
        <dbReference type="ChEBI" id="CHEBI:44120"/>
        <dbReference type="ChEBI" id="CHEBI:50058"/>
        <dbReference type="EC" id="1.8.4.11"/>
    </reaction>
</comment>
<dbReference type="NCBIfam" id="TIGR00401">
    <property type="entry name" value="msrA"/>
    <property type="match status" value="1"/>
</dbReference>
<feature type="domain" description="Peptide methionine sulphoxide reductase MsrA" evidence="5">
    <location>
        <begin position="25"/>
        <end position="176"/>
    </location>
</feature>
<dbReference type="Gene3D" id="3.30.1060.10">
    <property type="entry name" value="Peptide methionine sulphoxide reductase MsrA"/>
    <property type="match status" value="1"/>
</dbReference>
<dbReference type="AlphaFoldDB" id="A0A211ZHC3"/>
<comment type="similarity">
    <text evidence="4">Belongs to the MsrA Met sulfoxide reductase family.</text>
</comment>
<evidence type="ECO:0000313" key="6">
    <source>
        <dbReference type="EMBL" id="OWJ64682.1"/>
    </source>
</evidence>
<gene>
    <name evidence="4" type="primary">msrA</name>
    <name evidence="6" type="ORF">BWR60_23570</name>
</gene>
<feature type="active site" evidence="4">
    <location>
        <position position="31"/>
    </location>
</feature>
<dbReference type="InterPro" id="IPR036509">
    <property type="entry name" value="Met_Sox_Rdtase_MsrA_sf"/>
</dbReference>
<dbReference type="InterPro" id="IPR002569">
    <property type="entry name" value="Met_Sox_Rdtase_MsrA_dom"/>
</dbReference>
<organism evidence="6 7">
    <name type="scientific">Inquilinus limosus</name>
    <dbReference type="NCBI Taxonomy" id="171674"/>
    <lineage>
        <taxon>Bacteria</taxon>
        <taxon>Pseudomonadati</taxon>
        <taxon>Pseudomonadota</taxon>
        <taxon>Alphaproteobacteria</taxon>
        <taxon>Rhodospirillales</taxon>
        <taxon>Rhodospirillaceae</taxon>
        <taxon>Inquilinus</taxon>
    </lineage>
</organism>
<evidence type="ECO:0000256" key="2">
    <source>
        <dbReference type="ARBA" id="ARBA00047806"/>
    </source>
</evidence>
<protein>
    <recommendedName>
        <fullName evidence="4">Peptide methionine sulfoxide reductase MsrA</fullName>
        <shortName evidence="4">Protein-methionine-S-oxide reductase</shortName>
        <ecNumber evidence="4">1.8.4.11</ecNumber>
    </recommendedName>
    <alternativeName>
        <fullName evidence="4">Peptide-methionine (S)-S-oxide reductase</fullName>
        <shortName evidence="4">Peptide Met(O) reductase</shortName>
    </alternativeName>
</protein>
<comment type="caution">
    <text evidence="6">The sequence shown here is derived from an EMBL/GenBank/DDBJ whole genome shotgun (WGS) entry which is preliminary data.</text>
</comment>
<dbReference type="STRING" id="1122125.GCA_000423185_06035"/>
<evidence type="ECO:0000256" key="3">
    <source>
        <dbReference type="ARBA" id="ARBA00048782"/>
    </source>
</evidence>
<keyword evidence="1 4" id="KW-0560">Oxidoreductase</keyword>
<dbReference type="PANTHER" id="PTHR43774">
    <property type="entry name" value="PEPTIDE METHIONINE SULFOXIDE REDUCTASE"/>
    <property type="match status" value="1"/>
</dbReference>